<organism evidence="13 14">
    <name type="scientific">Cylindrobasidium torrendii FP15055 ss-10</name>
    <dbReference type="NCBI Taxonomy" id="1314674"/>
    <lineage>
        <taxon>Eukaryota</taxon>
        <taxon>Fungi</taxon>
        <taxon>Dikarya</taxon>
        <taxon>Basidiomycota</taxon>
        <taxon>Agaricomycotina</taxon>
        <taxon>Agaricomycetes</taxon>
        <taxon>Agaricomycetidae</taxon>
        <taxon>Agaricales</taxon>
        <taxon>Marasmiineae</taxon>
        <taxon>Physalacriaceae</taxon>
        <taxon>Cylindrobasidium</taxon>
    </lineage>
</organism>
<evidence type="ECO:0000256" key="4">
    <source>
        <dbReference type="ARBA" id="ARBA00022692"/>
    </source>
</evidence>
<keyword evidence="8 12" id="KW-1133">Transmembrane helix</keyword>
<evidence type="ECO:0000256" key="7">
    <source>
        <dbReference type="ARBA" id="ARBA00022927"/>
    </source>
</evidence>
<evidence type="ECO:0000256" key="6">
    <source>
        <dbReference type="ARBA" id="ARBA00022892"/>
    </source>
</evidence>
<keyword evidence="6" id="KW-0931">ER-Golgi transport</keyword>
<evidence type="ECO:0000256" key="11">
    <source>
        <dbReference type="SAM" id="MobiDB-lite"/>
    </source>
</evidence>
<dbReference type="PRINTS" id="PR00660">
    <property type="entry name" value="ERLUMENR"/>
</dbReference>
<dbReference type="AlphaFoldDB" id="A0A0D7BLW4"/>
<keyword evidence="14" id="KW-1185">Reference proteome</keyword>
<evidence type="ECO:0000313" key="14">
    <source>
        <dbReference type="Proteomes" id="UP000054007"/>
    </source>
</evidence>
<dbReference type="GO" id="GO:0005789">
    <property type="term" value="C:endoplasmic reticulum membrane"/>
    <property type="evidence" value="ECO:0007669"/>
    <property type="project" value="UniProtKB-SubCell"/>
</dbReference>
<dbReference type="GO" id="GO:0016192">
    <property type="term" value="P:vesicle-mediated transport"/>
    <property type="evidence" value="ECO:0007669"/>
    <property type="project" value="UniProtKB-KW"/>
</dbReference>
<feature type="transmembrane region" description="Helical" evidence="12">
    <location>
        <begin position="130"/>
        <end position="150"/>
    </location>
</feature>
<feature type="transmembrane region" description="Helical" evidence="12">
    <location>
        <begin position="162"/>
        <end position="180"/>
    </location>
</feature>
<evidence type="ECO:0000313" key="13">
    <source>
        <dbReference type="EMBL" id="KIY71558.1"/>
    </source>
</evidence>
<keyword evidence="4 12" id="KW-0812">Transmembrane</keyword>
<evidence type="ECO:0000256" key="8">
    <source>
        <dbReference type="ARBA" id="ARBA00022989"/>
    </source>
</evidence>
<dbReference type="GO" id="GO:0046923">
    <property type="term" value="F:ER retention sequence binding"/>
    <property type="evidence" value="ECO:0007669"/>
    <property type="project" value="InterPro"/>
</dbReference>
<accession>A0A0D7BLW4</accession>
<evidence type="ECO:0008006" key="15">
    <source>
        <dbReference type="Google" id="ProtNLM"/>
    </source>
</evidence>
<name>A0A0D7BLW4_9AGAR</name>
<gene>
    <name evidence="13" type="ORF">CYLTODRAFT_390269</name>
</gene>
<dbReference type="GO" id="GO:0015031">
    <property type="term" value="P:protein transport"/>
    <property type="evidence" value="ECO:0007669"/>
    <property type="project" value="UniProtKB-KW"/>
</dbReference>
<feature type="transmembrane region" description="Helical" evidence="12">
    <location>
        <begin position="64"/>
        <end position="82"/>
    </location>
</feature>
<evidence type="ECO:0000256" key="9">
    <source>
        <dbReference type="ARBA" id="ARBA00023136"/>
    </source>
</evidence>
<evidence type="ECO:0000256" key="5">
    <source>
        <dbReference type="ARBA" id="ARBA00022824"/>
    </source>
</evidence>
<dbReference type="InterPro" id="IPR000133">
    <property type="entry name" value="ER_ret_rcpt"/>
</dbReference>
<proteinExistence type="inferred from homology"/>
<dbReference type="Pfam" id="PF00810">
    <property type="entry name" value="ER_lumen_recept"/>
    <property type="match status" value="1"/>
</dbReference>
<keyword evidence="7" id="KW-0653">Protein transport</keyword>
<evidence type="ECO:0000256" key="1">
    <source>
        <dbReference type="ARBA" id="ARBA00004477"/>
    </source>
</evidence>
<dbReference type="EMBL" id="KN880453">
    <property type="protein sequence ID" value="KIY71558.1"/>
    <property type="molecule type" value="Genomic_DNA"/>
</dbReference>
<comment type="subcellular location">
    <subcellularLocation>
        <location evidence="1">Endoplasmic reticulum membrane</location>
        <topology evidence="1">Multi-pass membrane protein</topology>
    </subcellularLocation>
</comment>
<evidence type="ECO:0000256" key="10">
    <source>
        <dbReference type="ARBA" id="ARBA00023170"/>
    </source>
</evidence>
<evidence type="ECO:0000256" key="2">
    <source>
        <dbReference type="ARBA" id="ARBA00010120"/>
    </source>
</evidence>
<evidence type="ECO:0000256" key="12">
    <source>
        <dbReference type="SAM" id="Phobius"/>
    </source>
</evidence>
<dbReference type="Proteomes" id="UP000054007">
    <property type="component" value="Unassembled WGS sequence"/>
</dbReference>
<feature type="transmembrane region" description="Helical" evidence="12">
    <location>
        <begin position="192"/>
        <end position="211"/>
    </location>
</feature>
<keyword evidence="3" id="KW-0813">Transport</keyword>
<dbReference type="STRING" id="1314674.A0A0D7BLW4"/>
<protein>
    <recommendedName>
        <fullName evidence="15">ER lumen protein retaining receptor</fullName>
    </recommendedName>
</protein>
<feature type="transmembrane region" description="Helical" evidence="12">
    <location>
        <begin position="94"/>
        <end position="118"/>
    </location>
</feature>
<dbReference type="GO" id="GO:0006621">
    <property type="term" value="P:protein retention in ER lumen"/>
    <property type="evidence" value="ECO:0007669"/>
    <property type="project" value="InterPro"/>
</dbReference>
<keyword evidence="9 12" id="KW-0472">Membrane</keyword>
<evidence type="ECO:0000256" key="3">
    <source>
        <dbReference type="ARBA" id="ARBA00022448"/>
    </source>
</evidence>
<dbReference type="OrthoDB" id="7694678at2759"/>
<keyword evidence="10" id="KW-0675">Receptor</keyword>
<keyword evidence="5" id="KW-0256">Endoplasmic reticulum</keyword>
<dbReference type="PANTHER" id="PTHR10585">
    <property type="entry name" value="ER LUMEN PROTEIN RETAINING RECEPTOR"/>
    <property type="match status" value="1"/>
</dbReference>
<reference evidence="13 14" key="1">
    <citation type="journal article" date="2015" name="Fungal Genet. Biol.">
        <title>Evolution of novel wood decay mechanisms in Agaricales revealed by the genome sequences of Fistulina hepatica and Cylindrobasidium torrendii.</title>
        <authorList>
            <person name="Floudas D."/>
            <person name="Held B.W."/>
            <person name="Riley R."/>
            <person name="Nagy L.G."/>
            <person name="Koehler G."/>
            <person name="Ransdell A.S."/>
            <person name="Younus H."/>
            <person name="Chow J."/>
            <person name="Chiniquy J."/>
            <person name="Lipzen A."/>
            <person name="Tritt A."/>
            <person name="Sun H."/>
            <person name="Haridas S."/>
            <person name="LaButti K."/>
            <person name="Ohm R.A."/>
            <person name="Kues U."/>
            <person name="Blanchette R.A."/>
            <person name="Grigoriev I.V."/>
            <person name="Minto R.E."/>
            <person name="Hibbett D.S."/>
        </authorList>
    </citation>
    <scope>NUCLEOTIDE SEQUENCE [LARGE SCALE GENOMIC DNA]</scope>
    <source>
        <strain evidence="13 14">FP15055 ss-10</strain>
    </source>
</reference>
<feature type="region of interest" description="Disordered" evidence="11">
    <location>
        <begin position="257"/>
        <end position="280"/>
    </location>
</feature>
<comment type="similarity">
    <text evidence="2">Belongs to the ERD2 family.</text>
</comment>
<feature type="transmembrane region" description="Helical" evidence="12">
    <location>
        <begin position="34"/>
        <end position="52"/>
    </location>
</feature>
<sequence length="280" mass="31811">MASLNVFRIAGDFAHFSSKCILLWAIHRNKSAEGVSLLTQIMYAFVFVTRYLDLLYRFLSIYNTAMKVFYIASSLYIIFAMLKLFPYTRESHKAWGIGIISTVASAVLAIPIPFITYGGKSSFFFYLPEITWTFSIILESICIIPQLIILRQTEVPTVIDSFYLLALGSYRAFYILNWIYRWASEGWVDPVAFIFGVIQTALYVDFAWVYYSRQRIKLRGGALVDGQDFGRGWLVRWIVGKDSTELEQGDADGIFDADVEEGRRDGTIALPPDPSGARPS</sequence>